<dbReference type="InterPro" id="IPR000305">
    <property type="entry name" value="GIY-YIG_endonuc"/>
</dbReference>
<feature type="domain" description="GIY-YIG" evidence="2">
    <location>
        <begin position="8"/>
        <end position="83"/>
    </location>
</feature>
<organism evidence="3 4">
    <name type="scientific">Candidatus Thiodiazotropha taylori</name>
    <dbReference type="NCBI Taxonomy" id="2792791"/>
    <lineage>
        <taxon>Bacteria</taxon>
        <taxon>Pseudomonadati</taxon>
        <taxon>Pseudomonadota</taxon>
        <taxon>Gammaproteobacteria</taxon>
        <taxon>Chromatiales</taxon>
        <taxon>Sedimenticolaceae</taxon>
        <taxon>Candidatus Thiodiazotropha</taxon>
    </lineage>
</organism>
<protein>
    <submittedName>
        <fullName evidence="3">GIY-YIG nuclease family protein</fullName>
    </submittedName>
</protein>
<accession>A0A944QTP4</accession>
<proteinExistence type="inferred from homology"/>
<comment type="similarity">
    <text evidence="1">Belongs to the UPF0213 family.</text>
</comment>
<name>A0A944QTP4_9GAMM</name>
<gene>
    <name evidence="3" type="ORF">KME65_04205</name>
</gene>
<dbReference type="SUPFAM" id="SSF82771">
    <property type="entry name" value="GIY-YIG endonuclease"/>
    <property type="match status" value="1"/>
</dbReference>
<evidence type="ECO:0000313" key="3">
    <source>
        <dbReference type="EMBL" id="MBT2988144.1"/>
    </source>
</evidence>
<evidence type="ECO:0000259" key="2">
    <source>
        <dbReference type="PROSITE" id="PS50164"/>
    </source>
</evidence>
<dbReference type="AlphaFoldDB" id="A0A944QTP4"/>
<dbReference type="Gene3D" id="3.40.1440.10">
    <property type="entry name" value="GIY-YIG endonuclease"/>
    <property type="match status" value="1"/>
</dbReference>
<sequence>MKPSNDPHFWHVYMVRCADRTIYTGIAKDVVRRVAEHNSGSGAKYTRGRAPVELVFAEAVNSHGEALRREYEIKQMNREQKLRIIEGFITNQ</sequence>
<evidence type="ECO:0000256" key="1">
    <source>
        <dbReference type="ARBA" id="ARBA00007435"/>
    </source>
</evidence>
<dbReference type="PANTHER" id="PTHR34477:SF1">
    <property type="entry name" value="UPF0213 PROTEIN YHBQ"/>
    <property type="match status" value="1"/>
</dbReference>
<dbReference type="Proteomes" id="UP000770889">
    <property type="component" value="Unassembled WGS sequence"/>
</dbReference>
<dbReference type="PROSITE" id="PS50164">
    <property type="entry name" value="GIY_YIG"/>
    <property type="match status" value="1"/>
</dbReference>
<dbReference type="CDD" id="cd10456">
    <property type="entry name" value="GIY-YIG_UPF0213"/>
    <property type="match status" value="1"/>
</dbReference>
<reference evidence="3 4" key="1">
    <citation type="submission" date="2021-05" db="EMBL/GenBank/DDBJ databases">
        <title>Genetic and Functional Diversity in Clade A Lucinid endosymbionts from the Bahamas.</title>
        <authorList>
            <person name="Giani N.M."/>
            <person name="Engel A.S."/>
            <person name="Campbell B.J."/>
        </authorList>
    </citation>
    <scope>NUCLEOTIDE SEQUENCE [LARGE SCALE GENOMIC DNA]</scope>
    <source>
        <strain evidence="3">LUC16012Gg_MoonRockCtena</strain>
    </source>
</reference>
<dbReference type="InterPro" id="IPR035901">
    <property type="entry name" value="GIY-YIG_endonuc_sf"/>
</dbReference>
<comment type="caution">
    <text evidence="3">The sequence shown here is derived from an EMBL/GenBank/DDBJ whole genome shotgun (WGS) entry which is preliminary data.</text>
</comment>
<dbReference type="Pfam" id="PF01541">
    <property type="entry name" value="GIY-YIG"/>
    <property type="match status" value="1"/>
</dbReference>
<evidence type="ECO:0000313" key="4">
    <source>
        <dbReference type="Proteomes" id="UP000770889"/>
    </source>
</evidence>
<dbReference type="PANTHER" id="PTHR34477">
    <property type="entry name" value="UPF0213 PROTEIN YHBQ"/>
    <property type="match status" value="1"/>
</dbReference>
<dbReference type="EMBL" id="JAHHGM010000003">
    <property type="protein sequence ID" value="MBT2988144.1"/>
    <property type="molecule type" value="Genomic_DNA"/>
</dbReference>
<dbReference type="InterPro" id="IPR050190">
    <property type="entry name" value="UPF0213_domain"/>
</dbReference>